<dbReference type="PROSITE" id="PS51257">
    <property type="entry name" value="PROKAR_LIPOPROTEIN"/>
    <property type="match status" value="1"/>
</dbReference>
<dbReference type="EMBL" id="QKZQ01000011">
    <property type="protein sequence ID" value="PZX41271.1"/>
    <property type="molecule type" value="Genomic_DNA"/>
</dbReference>
<evidence type="ECO:0000313" key="3">
    <source>
        <dbReference type="Proteomes" id="UP000249364"/>
    </source>
</evidence>
<feature type="compositionally biased region" description="Acidic residues" evidence="1">
    <location>
        <begin position="338"/>
        <end position="358"/>
    </location>
</feature>
<feature type="compositionally biased region" description="Acidic residues" evidence="1">
    <location>
        <begin position="317"/>
        <end position="326"/>
    </location>
</feature>
<feature type="region of interest" description="Disordered" evidence="1">
    <location>
        <begin position="288"/>
        <end position="386"/>
    </location>
</feature>
<feature type="region of interest" description="Disordered" evidence="1">
    <location>
        <begin position="92"/>
        <end position="114"/>
    </location>
</feature>
<dbReference type="RefSeq" id="WP_071467919.1">
    <property type="nucleotide sequence ID" value="NZ_QKZQ01000011.1"/>
</dbReference>
<feature type="region of interest" description="Disordered" evidence="1">
    <location>
        <begin position="229"/>
        <end position="263"/>
    </location>
</feature>
<accession>A0A2W7PYV1</accession>
<evidence type="ECO:0000256" key="1">
    <source>
        <dbReference type="SAM" id="MobiDB-lite"/>
    </source>
</evidence>
<feature type="compositionally biased region" description="Basic and acidic residues" evidence="1">
    <location>
        <begin position="573"/>
        <end position="586"/>
    </location>
</feature>
<gene>
    <name evidence="2" type="ORF">LY56_02474</name>
</gene>
<dbReference type="OrthoDB" id="7798282at2"/>
<sequence length="733" mass="79218">MVGPNKILTVSYGTFSCTLEGFDEPFGTMQGIAEYFRDLAAQDRYFGAEPPTPDAEMLHRIAEREIQRRVEARIQENGVVLRAEALAGNGTGPLALSGEMPADTAPAPESMPAPQTAAEFLDASAQDDAPVAELPTDPAIAEDSAAPASGGDAPQEEGLHPQATEPQADAPLSDSAEEVQNTSDAPTGAVEDRVQTPAMAAVPQPKPTAAEAATSISMSEKLARIRARIAHAANTAPKQDAASQATEQAAPQPEIAPVEAEPQQAVIAPEVLAEQSTFDDAVWDAELYSEASEEADAPTMDAAMNDPEPEPGVAAADEADAEDETQDASVLAAHFDRDETDFDDEFDDLDDDDFDADLQDSYAAASALDAEQAPADEDDKDGPLTDEELRVRIRKAIGETGLSQTDESDLIAELANIERQAAPRRAVNSRAQFDAMIVDTDETAARLLETARSELGQVESQRRRETFEHMRVAVDATRAEEAAKGPRRPDIVQAREIERYREDLVAPEPLRPTPLREAEMAQPSEPAHQELEEETATAAPEQVAVAAPQPERPDLSEETALAEALQPVPRRPARVDATRRSRPEPERAPLVLVSEQRVDNPAQATPVRPRRVASTADRTIDLEGLKKASPLSSEDRKAFKDFAEAVDAWLLDEQIEAAAAFKTHLKGQEEFTRVDLMSYVLAYNEGRDVTRDDMLRGFGTLLREGRLQRGEGGAFRLSSASEFDQPARKYAAG</sequence>
<protein>
    <submittedName>
        <fullName evidence="2">Uncharacterized protein</fullName>
    </submittedName>
</protein>
<name>A0A2W7PYV1_9RHOB</name>
<comment type="caution">
    <text evidence="2">The sequence shown here is derived from an EMBL/GenBank/DDBJ whole genome shotgun (WGS) entry which is preliminary data.</text>
</comment>
<feature type="compositionally biased region" description="Low complexity" evidence="1">
    <location>
        <begin position="536"/>
        <end position="549"/>
    </location>
</feature>
<dbReference type="AlphaFoldDB" id="A0A2W7PYV1"/>
<organism evidence="2 3">
    <name type="scientific">Roseinatronobacter thiooxidans</name>
    <dbReference type="NCBI Taxonomy" id="121821"/>
    <lineage>
        <taxon>Bacteria</taxon>
        <taxon>Pseudomonadati</taxon>
        <taxon>Pseudomonadota</taxon>
        <taxon>Alphaproteobacteria</taxon>
        <taxon>Rhodobacterales</taxon>
        <taxon>Paracoccaceae</taxon>
        <taxon>Roseinatronobacter</taxon>
    </lineage>
</organism>
<dbReference type="Proteomes" id="UP000249364">
    <property type="component" value="Unassembled WGS sequence"/>
</dbReference>
<feature type="region of interest" description="Disordered" evidence="1">
    <location>
        <begin position="141"/>
        <end position="215"/>
    </location>
</feature>
<feature type="region of interest" description="Disordered" evidence="1">
    <location>
        <begin position="503"/>
        <end position="586"/>
    </location>
</feature>
<proteinExistence type="predicted"/>
<reference evidence="2 3" key="1">
    <citation type="submission" date="2018-06" db="EMBL/GenBank/DDBJ databases">
        <title>Genomic Encyclopedia of Archaeal and Bacterial Type Strains, Phase II (KMG-II): from individual species to whole genera.</title>
        <authorList>
            <person name="Goeker M."/>
        </authorList>
    </citation>
    <scope>NUCLEOTIDE SEQUENCE [LARGE SCALE GENOMIC DNA]</scope>
    <source>
        <strain evidence="2 3">DSM 13087</strain>
    </source>
</reference>
<dbReference type="STRING" id="121821.GCA_001870675_00019"/>
<evidence type="ECO:0000313" key="2">
    <source>
        <dbReference type="EMBL" id="PZX41271.1"/>
    </source>
</evidence>
<keyword evidence="3" id="KW-1185">Reference proteome</keyword>